<name>A0ABD2LD16_9BILA</name>
<evidence type="ECO:0000259" key="8">
    <source>
        <dbReference type="Pfam" id="PF03299"/>
    </source>
</evidence>
<evidence type="ECO:0000256" key="7">
    <source>
        <dbReference type="SAM" id="MobiDB-lite"/>
    </source>
</evidence>
<dbReference type="InterPro" id="IPR004979">
    <property type="entry name" value="TF_AP2"/>
</dbReference>
<accession>A0ABD2LD16</accession>
<dbReference type="Proteomes" id="UP001620626">
    <property type="component" value="Unassembled WGS sequence"/>
</dbReference>
<evidence type="ECO:0000256" key="5">
    <source>
        <dbReference type="ARBA" id="ARBA00023163"/>
    </source>
</evidence>
<comment type="subcellular location">
    <subcellularLocation>
        <location evidence="1">Nucleus</location>
    </subcellularLocation>
</comment>
<feature type="compositionally biased region" description="Basic residues" evidence="7">
    <location>
        <begin position="235"/>
        <end position="246"/>
    </location>
</feature>
<gene>
    <name evidence="9" type="ORF">niasHT_017194</name>
</gene>
<dbReference type="PRINTS" id="PR01748">
    <property type="entry name" value="AP2TNSCPFCT"/>
</dbReference>
<evidence type="ECO:0000313" key="10">
    <source>
        <dbReference type="Proteomes" id="UP001620626"/>
    </source>
</evidence>
<sequence>MARPQTKARRSARPAAAQNVVCTSRGTANGAGTAAGAVAVQQSSADLGTAQQQQQQRSMPTALAAVPSSVAAAAAHFQSSPVNPYTFPYSATDYGYPSMFLGTQHQTIVGRAYGQEQQSPLDYMVALNPVHTLQQQQQQQQQGATSSQQQQQQHANNNGTTVFIHQQQQQGTSASGGDVVGAGNGGGAIGGTLLRVLPPFLHHSPREAVEMKMDNSDGEQSSDSDSPSMNGGRGRGVKRHNARRRGGGAGTMTGAEGVIRKGSRQARHLLGIVPPNNSMPTPIGVNHMSTSLSDSGMASGIPSPGIVPPGSINPMETFCTVPGRLSLLSSTPKYRVTVGEIHRRINPPECLNASVLGGILRRAKSKDGGKSLRDQLKTYGLVLPAGRRKTANVSTLTALVEYEAFNLARDFHALCENEFPAKQIADYLTFKNCADSPMDIQRRKGLIGATRTMLGELADLLKSDRSPLCQGNARPVLDHSIQQHLTHFSMVTHGFGTPAVLASIVAIMNWLNESEKDMQQMLQQQQQQQGNKQ</sequence>
<evidence type="ECO:0000256" key="2">
    <source>
        <dbReference type="ARBA" id="ARBA00007770"/>
    </source>
</evidence>
<feature type="region of interest" description="Disordered" evidence="7">
    <location>
        <begin position="134"/>
        <end position="156"/>
    </location>
</feature>
<keyword evidence="10" id="KW-1185">Reference proteome</keyword>
<dbReference type="PANTHER" id="PTHR10812:SF17">
    <property type="entry name" value="TRANSCRIPTION FACTOR AP-2, ISOFORM D"/>
    <property type="match status" value="1"/>
</dbReference>
<keyword evidence="3" id="KW-0805">Transcription regulation</keyword>
<evidence type="ECO:0000313" key="9">
    <source>
        <dbReference type="EMBL" id="KAL3113115.1"/>
    </source>
</evidence>
<feature type="compositionally biased region" description="Low complexity" evidence="7">
    <location>
        <begin position="134"/>
        <end position="153"/>
    </location>
</feature>
<dbReference type="Pfam" id="PF03299">
    <property type="entry name" value="TF_AP-2"/>
    <property type="match status" value="1"/>
</dbReference>
<evidence type="ECO:0000256" key="6">
    <source>
        <dbReference type="ARBA" id="ARBA00023242"/>
    </source>
</evidence>
<dbReference type="PANTHER" id="PTHR10812">
    <property type="entry name" value="TRANSCRIPTION FACTOR AP-2"/>
    <property type="match status" value="1"/>
</dbReference>
<evidence type="ECO:0000256" key="1">
    <source>
        <dbReference type="ARBA" id="ARBA00004123"/>
    </source>
</evidence>
<dbReference type="GO" id="GO:0005634">
    <property type="term" value="C:nucleus"/>
    <property type="evidence" value="ECO:0007669"/>
    <property type="project" value="UniProtKB-SubCell"/>
</dbReference>
<dbReference type="AlphaFoldDB" id="A0ABD2LD16"/>
<dbReference type="EMBL" id="JBICBT010000456">
    <property type="protein sequence ID" value="KAL3113115.1"/>
    <property type="molecule type" value="Genomic_DNA"/>
</dbReference>
<dbReference type="InterPro" id="IPR013854">
    <property type="entry name" value="TF_AP2_C"/>
</dbReference>
<comment type="caution">
    <text evidence="9">The sequence shown here is derived from an EMBL/GenBank/DDBJ whole genome shotgun (WGS) entry which is preliminary data.</text>
</comment>
<evidence type="ECO:0000256" key="3">
    <source>
        <dbReference type="ARBA" id="ARBA00023015"/>
    </source>
</evidence>
<evidence type="ECO:0000256" key="4">
    <source>
        <dbReference type="ARBA" id="ARBA00023125"/>
    </source>
</evidence>
<keyword evidence="6" id="KW-0539">Nucleus</keyword>
<feature type="region of interest" description="Disordered" evidence="7">
    <location>
        <begin position="212"/>
        <end position="256"/>
    </location>
</feature>
<keyword evidence="4" id="KW-0238">DNA-binding</keyword>
<keyword evidence="5" id="KW-0804">Transcription</keyword>
<protein>
    <recommendedName>
        <fullName evidence="8">Transcription factor AP-2 C-terminal domain-containing protein</fullName>
    </recommendedName>
</protein>
<comment type="similarity">
    <text evidence="2">Belongs to the AP-2 family.</text>
</comment>
<organism evidence="9 10">
    <name type="scientific">Heterodera trifolii</name>
    <dbReference type="NCBI Taxonomy" id="157864"/>
    <lineage>
        <taxon>Eukaryota</taxon>
        <taxon>Metazoa</taxon>
        <taxon>Ecdysozoa</taxon>
        <taxon>Nematoda</taxon>
        <taxon>Chromadorea</taxon>
        <taxon>Rhabditida</taxon>
        <taxon>Tylenchina</taxon>
        <taxon>Tylenchomorpha</taxon>
        <taxon>Tylenchoidea</taxon>
        <taxon>Heteroderidae</taxon>
        <taxon>Heteroderinae</taxon>
        <taxon>Heterodera</taxon>
    </lineage>
</organism>
<feature type="domain" description="Transcription factor AP-2 C-terminal" evidence="8">
    <location>
        <begin position="318"/>
        <end position="513"/>
    </location>
</feature>
<reference evidence="9 10" key="1">
    <citation type="submission" date="2024-10" db="EMBL/GenBank/DDBJ databases">
        <authorList>
            <person name="Kim D."/>
        </authorList>
    </citation>
    <scope>NUCLEOTIDE SEQUENCE [LARGE SCALE GENOMIC DNA]</scope>
    <source>
        <strain evidence="9">BH-2024</strain>
    </source>
</reference>
<proteinExistence type="inferred from homology"/>
<dbReference type="GO" id="GO:0003677">
    <property type="term" value="F:DNA binding"/>
    <property type="evidence" value="ECO:0007669"/>
    <property type="project" value="UniProtKB-KW"/>
</dbReference>